<dbReference type="Proteomes" id="UP000314294">
    <property type="component" value="Unassembled WGS sequence"/>
</dbReference>
<comment type="caution">
    <text evidence="2">The sequence shown here is derived from an EMBL/GenBank/DDBJ whole genome shotgun (WGS) entry which is preliminary data.</text>
</comment>
<name>A0A4Z2HC45_9TELE</name>
<feature type="region of interest" description="Disordered" evidence="1">
    <location>
        <begin position="307"/>
        <end position="330"/>
    </location>
</feature>
<feature type="region of interest" description="Disordered" evidence="1">
    <location>
        <begin position="362"/>
        <end position="500"/>
    </location>
</feature>
<feature type="compositionally biased region" description="Polar residues" evidence="1">
    <location>
        <begin position="307"/>
        <end position="316"/>
    </location>
</feature>
<feature type="region of interest" description="Disordered" evidence="1">
    <location>
        <begin position="89"/>
        <end position="136"/>
    </location>
</feature>
<dbReference type="EMBL" id="SRLO01000290">
    <property type="protein sequence ID" value="TNN62583.1"/>
    <property type="molecule type" value="Genomic_DNA"/>
</dbReference>
<proteinExistence type="predicted"/>
<gene>
    <name evidence="2" type="ORF">EYF80_027182</name>
</gene>
<keyword evidence="3" id="KW-1185">Reference proteome</keyword>
<feature type="compositionally biased region" description="Basic and acidic residues" evidence="1">
    <location>
        <begin position="475"/>
        <end position="492"/>
    </location>
</feature>
<dbReference type="AlphaFoldDB" id="A0A4Z2HC45"/>
<feature type="compositionally biased region" description="Polar residues" evidence="1">
    <location>
        <begin position="363"/>
        <end position="373"/>
    </location>
</feature>
<organism evidence="2 3">
    <name type="scientific">Liparis tanakae</name>
    <name type="common">Tanaka's snailfish</name>
    <dbReference type="NCBI Taxonomy" id="230148"/>
    <lineage>
        <taxon>Eukaryota</taxon>
        <taxon>Metazoa</taxon>
        <taxon>Chordata</taxon>
        <taxon>Craniata</taxon>
        <taxon>Vertebrata</taxon>
        <taxon>Euteleostomi</taxon>
        <taxon>Actinopterygii</taxon>
        <taxon>Neopterygii</taxon>
        <taxon>Teleostei</taxon>
        <taxon>Neoteleostei</taxon>
        <taxon>Acanthomorphata</taxon>
        <taxon>Eupercaria</taxon>
        <taxon>Perciformes</taxon>
        <taxon>Cottioidei</taxon>
        <taxon>Cottales</taxon>
        <taxon>Liparidae</taxon>
        <taxon>Liparis</taxon>
    </lineage>
</organism>
<sequence length="531" mass="58016">MELPDFWTYSAQRGYLKSDSGTTTSYPESLDLWNMTIRDDSLSPLTTPDNLPDFLCGVNTNVEAGASVESPQEFCGGGMVMWNTTIQEDSSSTITSPEGPDSGKDLSQMGSLDASNSPETHVSKQVEEESAREEERDINKVLKQTFEQAGWRGYDHNVKIVIDAAEGTTQGEETGDEDIQSVQDLASECSEDETSPYQGTDMWDLPVPGMVVSTSDYDNVGTWSRTSSPETYAIPGADLIQLEEQSSPFVAVTNPVQIDESHNAYKKADPLGTTEYREVLSDKEQPANQVFLFEGTSEVGHMINSGISSIESNHNNKGGGRSEEADWIEQSSDHSPFLLVDCSTVTQTTSPNHHAGLREAAETQIQTDQSLSPSLVDWSDPDSKDHDPFFTMAQNDDGPAPESHGGLDNDRTGNVVCKTSETMSLSSSSGGDRDTLKYSPDSLHPGSRDELRSNSDGDSSSGLEMDYIVVSGTVKEAEREWHDRPKQADRQSKATRKSMETFSMLSYAATVLRSQAQGENKERQGNAEQSL</sequence>
<evidence type="ECO:0000256" key="1">
    <source>
        <dbReference type="SAM" id="MobiDB-lite"/>
    </source>
</evidence>
<feature type="compositionally biased region" description="Basic and acidic residues" evidence="1">
    <location>
        <begin position="446"/>
        <end position="455"/>
    </location>
</feature>
<dbReference type="OrthoDB" id="19923at2759"/>
<feature type="compositionally biased region" description="Basic and acidic residues" evidence="1">
    <location>
        <begin position="121"/>
        <end position="136"/>
    </location>
</feature>
<evidence type="ECO:0000313" key="2">
    <source>
        <dbReference type="EMBL" id="TNN62583.1"/>
    </source>
</evidence>
<reference evidence="2 3" key="1">
    <citation type="submission" date="2019-03" db="EMBL/GenBank/DDBJ databases">
        <title>First draft genome of Liparis tanakae, snailfish: a comprehensive survey of snailfish specific genes.</title>
        <authorList>
            <person name="Kim W."/>
            <person name="Song I."/>
            <person name="Jeong J.-H."/>
            <person name="Kim D."/>
            <person name="Kim S."/>
            <person name="Ryu S."/>
            <person name="Song J.Y."/>
            <person name="Lee S.K."/>
        </authorList>
    </citation>
    <scope>NUCLEOTIDE SEQUENCE [LARGE SCALE GENOMIC DNA]</scope>
    <source>
        <tissue evidence="2">Muscle</tissue>
    </source>
</reference>
<accession>A0A4Z2HC45</accession>
<feature type="compositionally biased region" description="Polar residues" evidence="1">
    <location>
        <begin position="108"/>
        <end position="120"/>
    </location>
</feature>
<evidence type="ECO:0000313" key="3">
    <source>
        <dbReference type="Proteomes" id="UP000314294"/>
    </source>
</evidence>
<protein>
    <submittedName>
        <fullName evidence="2">Uncharacterized protein</fullName>
    </submittedName>
</protein>